<evidence type="ECO:0000313" key="1">
    <source>
        <dbReference type="EMBL" id="KAK3687103.1"/>
    </source>
</evidence>
<dbReference type="EMBL" id="JAUTXU010000288">
    <property type="protein sequence ID" value="KAK3687103.1"/>
    <property type="molecule type" value="Genomic_DNA"/>
</dbReference>
<accession>A0ACC3MF00</accession>
<sequence>MASSNFIKNVAIVGAGGNSGSHMTKFLLETGKHNVTAITRADSKTKLPPGVNMKQVDYADPSTIVEALQGQDALVITLSTFAPPGQQETLFKAAADANVSWVLPNEWSPDSTHEGLIRDAIPFNHMPDARKKIEELGMSSYIAVSCGFWYEWSLAIPDAFGINIAKREATLIDDGETKMSISTWPQVGRAVAALLSLPIQPEGGDQWRCLDRFRKRNVYVASFTISQRDMFESVFRVTGTKESDWKITHEPAEQRYKKGLEDMKKGDRSGFARQMYTRVFFKDESGNFEKRKGLQNELLGLPRENIDDATRAAEQRQKESPWA</sequence>
<organism evidence="1 2">
    <name type="scientific">Vermiconidia calcicola</name>
    <dbReference type="NCBI Taxonomy" id="1690605"/>
    <lineage>
        <taxon>Eukaryota</taxon>
        <taxon>Fungi</taxon>
        <taxon>Dikarya</taxon>
        <taxon>Ascomycota</taxon>
        <taxon>Pezizomycotina</taxon>
        <taxon>Dothideomycetes</taxon>
        <taxon>Dothideomycetidae</taxon>
        <taxon>Mycosphaerellales</taxon>
        <taxon>Extremaceae</taxon>
        <taxon>Vermiconidia</taxon>
    </lineage>
</organism>
<proteinExistence type="predicted"/>
<evidence type="ECO:0000313" key="2">
    <source>
        <dbReference type="Proteomes" id="UP001281147"/>
    </source>
</evidence>
<keyword evidence="2" id="KW-1185">Reference proteome</keyword>
<name>A0ACC3MF00_9PEZI</name>
<comment type="caution">
    <text evidence="1">The sequence shown here is derived from an EMBL/GenBank/DDBJ whole genome shotgun (WGS) entry which is preliminary data.</text>
</comment>
<reference evidence="1" key="1">
    <citation type="submission" date="2023-07" db="EMBL/GenBank/DDBJ databases">
        <title>Black Yeasts Isolated from many extreme environments.</title>
        <authorList>
            <person name="Coleine C."/>
            <person name="Stajich J.E."/>
            <person name="Selbmann L."/>
        </authorList>
    </citation>
    <scope>NUCLEOTIDE SEQUENCE</scope>
    <source>
        <strain evidence="1">CCFEE 5714</strain>
    </source>
</reference>
<gene>
    <name evidence="1" type="ORF">LTR37_019170</name>
</gene>
<dbReference type="Proteomes" id="UP001281147">
    <property type="component" value="Unassembled WGS sequence"/>
</dbReference>
<protein>
    <submittedName>
        <fullName evidence="1">Uncharacterized protein</fullName>
    </submittedName>
</protein>